<evidence type="ECO:0000256" key="12">
    <source>
        <dbReference type="SAM" id="MobiDB-lite"/>
    </source>
</evidence>
<evidence type="ECO:0000256" key="13">
    <source>
        <dbReference type="SAM" id="Phobius"/>
    </source>
</evidence>
<proteinExistence type="inferred from homology"/>
<keyword evidence="11" id="KW-0325">Glycoprotein</keyword>
<comment type="caution">
    <text evidence="16">The sequence shown here is derived from an EMBL/GenBank/DDBJ whole genome shotgun (WGS) entry which is preliminary data.</text>
</comment>
<dbReference type="GO" id="GO:0004177">
    <property type="term" value="F:aminopeptidase activity"/>
    <property type="evidence" value="ECO:0007669"/>
    <property type="project" value="UniProtKB-KW"/>
</dbReference>
<evidence type="ECO:0000313" key="16">
    <source>
        <dbReference type="EMBL" id="CAG8586218.1"/>
    </source>
</evidence>
<dbReference type="GO" id="GO:0005774">
    <property type="term" value="C:vacuolar membrane"/>
    <property type="evidence" value="ECO:0007669"/>
    <property type="project" value="UniProtKB-SubCell"/>
</dbReference>
<dbReference type="Pfam" id="PF00930">
    <property type="entry name" value="DPPIV_N"/>
    <property type="match status" value="1"/>
</dbReference>
<evidence type="ECO:0000256" key="8">
    <source>
        <dbReference type="ARBA" id="ARBA00022968"/>
    </source>
</evidence>
<dbReference type="EMBL" id="CAJVPL010001757">
    <property type="protein sequence ID" value="CAG8586218.1"/>
    <property type="molecule type" value="Genomic_DNA"/>
</dbReference>
<dbReference type="InterPro" id="IPR050278">
    <property type="entry name" value="Serine_Prot_S9B/DPPIV"/>
</dbReference>
<keyword evidence="3" id="KW-0031">Aminopeptidase</keyword>
<evidence type="ECO:0000256" key="6">
    <source>
        <dbReference type="ARBA" id="ARBA00022801"/>
    </source>
</evidence>
<reference evidence="16" key="1">
    <citation type="submission" date="2021-06" db="EMBL/GenBank/DDBJ databases">
        <authorList>
            <person name="Kallberg Y."/>
            <person name="Tangrot J."/>
            <person name="Rosling A."/>
        </authorList>
    </citation>
    <scope>NUCLEOTIDE SEQUENCE</scope>
    <source>
        <strain evidence="16">MT106</strain>
    </source>
</reference>
<evidence type="ECO:0000259" key="14">
    <source>
        <dbReference type="Pfam" id="PF00326"/>
    </source>
</evidence>
<evidence type="ECO:0000256" key="11">
    <source>
        <dbReference type="ARBA" id="ARBA00023180"/>
    </source>
</evidence>
<keyword evidence="5 13" id="KW-0812">Transmembrane</keyword>
<keyword evidence="10 13" id="KW-0472">Membrane</keyword>
<dbReference type="InterPro" id="IPR001375">
    <property type="entry name" value="Peptidase_S9_cat"/>
</dbReference>
<dbReference type="GO" id="GO:0005886">
    <property type="term" value="C:plasma membrane"/>
    <property type="evidence" value="ECO:0007669"/>
    <property type="project" value="TreeGrafter"/>
</dbReference>
<feature type="compositionally biased region" description="Basic and acidic residues" evidence="12">
    <location>
        <begin position="45"/>
        <end position="54"/>
    </location>
</feature>
<feature type="domain" description="Peptidase S9 prolyl oligopeptidase catalytic" evidence="14">
    <location>
        <begin position="653"/>
        <end position="777"/>
    </location>
</feature>
<keyword evidence="8" id="KW-0735">Signal-anchor</keyword>
<evidence type="ECO:0000256" key="1">
    <source>
        <dbReference type="ARBA" id="ARBA00004576"/>
    </source>
</evidence>
<evidence type="ECO:0000256" key="4">
    <source>
        <dbReference type="ARBA" id="ARBA00022670"/>
    </source>
</evidence>
<dbReference type="Pfam" id="PF00326">
    <property type="entry name" value="Peptidase_S9"/>
    <property type="match status" value="1"/>
</dbReference>
<evidence type="ECO:0000256" key="10">
    <source>
        <dbReference type="ARBA" id="ARBA00023136"/>
    </source>
</evidence>
<evidence type="ECO:0000259" key="15">
    <source>
        <dbReference type="Pfam" id="PF00930"/>
    </source>
</evidence>
<dbReference type="InterPro" id="IPR029058">
    <property type="entry name" value="AB_hydrolase_fold"/>
</dbReference>
<dbReference type="Gene3D" id="2.140.10.30">
    <property type="entry name" value="Dipeptidylpeptidase IV, N-terminal domain"/>
    <property type="match status" value="1"/>
</dbReference>
<feature type="region of interest" description="Disordered" evidence="12">
    <location>
        <begin position="1"/>
        <end position="54"/>
    </location>
</feature>
<dbReference type="AlphaFoldDB" id="A0A9N9C441"/>
<feature type="compositionally biased region" description="Low complexity" evidence="12">
    <location>
        <begin position="19"/>
        <end position="33"/>
    </location>
</feature>
<comment type="similarity">
    <text evidence="2">Belongs to the peptidase S9B family.</text>
</comment>
<dbReference type="PANTHER" id="PTHR11731:SF200">
    <property type="entry name" value="DIPEPTIDYL PEPTIDASE 10, ISOFORM B"/>
    <property type="match status" value="1"/>
</dbReference>
<name>A0A9N9C441_9GLOM</name>
<protein>
    <submittedName>
        <fullName evidence="16">1220_t:CDS:1</fullName>
    </submittedName>
</protein>
<dbReference type="Gene3D" id="3.40.50.1820">
    <property type="entry name" value="alpha/beta hydrolase"/>
    <property type="match status" value="1"/>
</dbReference>
<dbReference type="GO" id="GO:0008236">
    <property type="term" value="F:serine-type peptidase activity"/>
    <property type="evidence" value="ECO:0007669"/>
    <property type="project" value="UniProtKB-KW"/>
</dbReference>
<keyword evidence="4" id="KW-0645">Protease</keyword>
<keyword evidence="6" id="KW-0378">Hydrolase</keyword>
<dbReference type="SUPFAM" id="SSF53474">
    <property type="entry name" value="alpha/beta-Hydrolases"/>
    <property type="match status" value="1"/>
</dbReference>
<keyword evidence="9 13" id="KW-1133">Transmembrane helix</keyword>
<evidence type="ECO:0000256" key="5">
    <source>
        <dbReference type="ARBA" id="ARBA00022692"/>
    </source>
</evidence>
<evidence type="ECO:0000256" key="7">
    <source>
        <dbReference type="ARBA" id="ARBA00022825"/>
    </source>
</evidence>
<evidence type="ECO:0000256" key="2">
    <source>
        <dbReference type="ARBA" id="ARBA00006150"/>
    </source>
</evidence>
<evidence type="ECO:0000256" key="3">
    <source>
        <dbReference type="ARBA" id="ARBA00022438"/>
    </source>
</evidence>
<dbReference type="GO" id="GO:0006508">
    <property type="term" value="P:proteolysis"/>
    <property type="evidence" value="ECO:0007669"/>
    <property type="project" value="UniProtKB-KW"/>
</dbReference>
<keyword evidence="7" id="KW-0720">Serine protease</keyword>
<evidence type="ECO:0000313" key="17">
    <source>
        <dbReference type="Proteomes" id="UP000789831"/>
    </source>
</evidence>
<dbReference type="PANTHER" id="PTHR11731">
    <property type="entry name" value="PROTEASE FAMILY S9B,C DIPEPTIDYL-PEPTIDASE IV-RELATED"/>
    <property type="match status" value="1"/>
</dbReference>
<dbReference type="Proteomes" id="UP000789831">
    <property type="component" value="Unassembled WGS sequence"/>
</dbReference>
<gene>
    <name evidence="16" type="ORF">AGERDE_LOCUS8377</name>
</gene>
<accession>A0A9N9C441</accession>
<keyword evidence="17" id="KW-1185">Reference proteome</keyword>
<dbReference type="InterPro" id="IPR002469">
    <property type="entry name" value="Peptidase_S9B_N"/>
</dbReference>
<dbReference type="OrthoDB" id="16520at2759"/>
<sequence length="838" mass="96064">MTDTKYVSLPGSESEAGQNSAAASSSIEDSSTTENEENRNIGNPENERMLVKERDEDTIVEMEEPEERWVEPSDYDIDQSENEQSLRPCLIIAAVLLLIWLIAAIIYYTLFGTKNDGGGSDTSKRIGFDDFLSGLYRPIWKELEWSATSEEDGVFAYRDNSKNIIMEHIADNSKKVLVSGGDIVDPYGEPIDYFSFEVSSDSLYVLLGTNQLKQWRYSQYANYWIFNITSKKTFPLVPDDQHAKIAYATWSPEGHSVAFVKNNDLYISIDLTEERRITFDGTDNVFNGVPDWIYEEEVFASNYALWWSPEGTKVAYIRFDETEVPEYRFPLYMKSFFGEPYTDEVVMKYPKPGYPNPRVTLHIYDIADSSVVEQSEAISIANDFDEHDRLITEVTWAGDNYLLVREMNRIQDIQRVVLVDVASRKGNTVREENAEEQDGGWFEIAQSIVYIPESDTHKKDSYIDLVNNNGYNHLALFSPIDSPNATFLTSGEWEVVDGVEAIDYDNEIIYYISTEKSSIERHIYSITFDGKHKTALTDTSKPGHYSVDFSPGTKYYNLKYEGPDLPWQKVLRVNESKFENILEDNTYLRHLLENKELPTIHRTSIISGGIEMNALEIRPPHMDKSGHQKYPVMFRVYGGPCSQLVDNRFGIDWHTYLVSSMNPNFIVVIVDGRGTGFKGRAFRVGVRNRLGELEATDVVNAGRYWCNLNYVDCDRIGIWGWSYGAYLTGKVVEANSGIFKLAIAVAPVTDWRFYDSIYTERYMKTPQLNRDGYRQSAIWNMTGFTAALVDRLTLASIHNYQVQFFTDSDHSMAKNNAYRELHSLMTKFLAENFDLKDR</sequence>
<dbReference type="SUPFAM" id="SSF82171">
    <property type="entry name" value="DPP6 N-terminal domain-like"/>
    <property type="match status" value="1"/>
</dbReference>
<dbReference type="GO" id="GO:0008239">
    <property type="term" value="F:dipeptidyl-peptidase activity"/>
    <property type="evidence" value="ECO:0007669"/>
    <property type="project" value="TreeGrafter"/>
</dbReference>
<comment type="subcellular location">
    <subcellularLocation>
        <location evidence="1">Vacuole membrane</location>
        <topology evidence="1">Single-pass type II membrane protein</topology>
    </subcellularLocation>
</comment>
<evidence type="ECO:0000256" key="9">
    <source>
        <dbReference type="ARBA" id="ARBA00022989"/>
    </source>
</evidence>
<feature type="domain" description="Dipeptidylpeptidase IV N-terminal" evidence="15">
    <location>
        <begin position="199"/>
        <end position="567"/>
    </location>
</feature>
<organism evidence="16 17">
    <name type="scientific">Ambispora gerdemannii</name>
    <dbReference type="NCBI Taxonomy" id="144530"/>
    <lineage>
        <taxon>Eukaryota</taxon>
        <taxon>Fungi</taxon>
        <taxon>Fungi incertae sedis</taxon>
        <taxon>Mucoromycota</taxon>
        <taxon>Glomeromycotina</taxon>
        <taxon>Glomeromycetes</taxon>
        <taxon>Archaeosporales</taxon>
        <taxon>Ambisporaceae</taxon>
        <taxon>Ambispora</taxon>
    </lineage>
</organism>
<feature type="transmembrane region" description="Helical" evidence="13">
    <location>
        <begin position="89"/>
        <end position="110"/>
    </location>
</feature>